<gene>
    <name evidence="1" type="ORF">nattely_129</name>
</gene>
<sequence length="62" mass="7264">MENLIECPNCWSKIDYFNVSECPNCGFEINIHDDNLDLEWELIAENAGEKNDLSILRQNSRF</sequence>
<reference evidence="2" key="1">
    <citation type="submission" date="2020-02" db="EMBL/GenBank/DDBJ databases">
        <authorList>
            <person name="Olsen N.S."/>
            <person name="Forero-Junco L."/>
            <person name="Kot W."/>
            <person name="Hansen L.H."/>
        </authorList>
    </citation>
    <scope>NUCLEOTIDE SEQUENCE [LARGE SCALE GENOMIC DNA]</scope>
</reference>
<organism evidence="1 2">
    <name type="scientific">Enterococcus phage nattely</name>
    <dbReference type="NCBI Taxonomy" id="2719593"/>
    <lineage>
        <taxon>Viruses</taxon>
        <taxon>Duplodnaviria</taxon>
        <taxon>Heunggongvirae</taxon>
        <taxon>Uroviricota</taxon>
        <taxon>Caudoviricetes</taxon>
        <taxon>Andrewesvirinae</taxon>
        <taxon>Vipetofemvirus</taxon>
        <taxon>Vipetofemvirus nattely</taxon>
    </lineage>
</organism>
<evidence type="ECO:0000313" key="2">
    <source>
        <dbReference type="Proteomes" id="UP000501773"/>
    </source>
</evidence>
<proteinExistence type="predicted"/>
<name>A0A6G9LNL3_9CAUD</name>
<dbReference type="EMBL" id="MT119360">
    <property type="protein sequence ID" value="QIQ66296.1"/>
    <property type="molecule type" value="Genomic_DNA"/>
</dbReference>
<dbReference type="Proteomes" id="UP000501773">
    <property type="component" value="Segment"/>
</dbReference>
<keyword evidence="2" id="KW-1185">Reference proteome</keyword>
<protein>
    <submittedName>
        <fullName evidence="1">Uncharacterized protein</fullName>
    </submittedName>
</protein>
<accession>A0A6G9LNL3</accession>
<evidence type="ECO:0000313" key="1">
    <source>
        <dbReference type="EMBL" id="QIQ66296.1"/>
    </source>
</evidence>